<dbReference type="GO" id="GO:0004674">
    <property type="term" value="F:protein serine/threonine kinase activity"/>
    <property type="evidence" value="ECO:0007669"/>
    <property type="project" value="UniProtKB-KW"/>
</dbReference>
<dbReference type="GO" id="GO:0005886">
    <property type="term" value="C:plasma membrane"/>
    <property type="evidence" value="ECO:0007669"/>
    <property type="project" value="TreeGrafter"/>
</dbReference>
<feature type="domain" description="Protein kinase" evidence="8">
    <location>
        <begin position="93"/>
        <end position="172"/>
    </location>
</feature>
<evidence type="ECO:0000256" key="1">
    <source>
        <dbReference type="ARBA" id="ARBA00022527"/>
    </source>
</evidence>
<accession>A0AA38T8B6</accession>
<evidence type="ECO:0000256" key="4">
    <source>
        <dbReference type="ARBA" id="ARBA00022777"/>
    </source>
</evidence>
<evidence type="ECO:0000313" key="9">
    <source>
        <dbReference type="EMBL" id="KAJ9552213.1"/>
    </source>
</evidence>
<keyword evidence="4" id="KW-0418">Kinase</keyword>
<reference evidence="9" key="1">
    <citation type="submission" date="2023-03" db="EMBL/GenBank/DDBJ databases">
        <title>Chromosome-scale reference genome and RAD-based genetic map of yellow starthistle (Centaurea solstitialis) reveal putative structural variation and QTLs associated with invader traits.</title>
        <authorList>
            <person name="Reatini B."/>
            <person name="Cang F.A."/>
            <person name="Jiang Q."/>
            <person name="Mckibben M.T.W."/>
            <person name="Barker M.S."/>
            <person name="Rieseberg L.H."/>
            <person name="Dlugosch K.M."/>
        </authorList>
    </citation>
    <scope>NUCLEOTIDE SEQUENCE</scope>
    <source>
        <strain evidence="9">CAN-66</strain>
        <tissue evidence="9">Leaf</tissue>
    </source>
</reference>
<evidence type="ECO:0000256" key="6">
    <source>
        <dbReference type="PROSITE-ProRule" id="PRU10141"/>
    </source>
</evidence>
<evidence type="ECO:0000256" key="7">
    <source>
        <dbReference type="SAM" id="SignalP"/>
    </source>
</evidence>
<dbReference type="AlphaFoldDB" id="A0AA38T8B6"/>
<dbReference type="Proteomes" id="UP001172457">
    <property type="component" value="Chromosome 4"/>
</dbReference>
<dbReference type="PANTHER" id="PTHR27003:SF467">
    <property type="entry name" value="PROTEIN KINASE DOMAIN-CONTAINING PROTEIN"/>
    <property type="match status" value="1"/>
</dbReference>
<keyword evidence="5 6" id="KW-0067">ATP-binding</keyword>
<dbReference type="InterPro" id="IPR045272">
    <property type="entry name" value="ANXUR1/2-like"/>
</dbReference>
<keyword evidence="1" id="KW-0723">Serine/threonine-protein kinase</keyword>
<dbReference type="InterPro" id="IPR011009">
    <property type="entry name" value="Kinase-like_dom_sf"/>
</dbReference>
<sequence length="172" mass="19073">MPKSLGPLLLALFLTGKLLSHHHIQSISLDQLLELEPKVKLSSFNNYILHMATRTTKAMLPATPKAKEPLFLVEAQLCRRFSLDEIRSATQNFDEAMVVGHGGFGKVYKGFIKKDDGSNTVVVAIKVSNSMSSQGAPEFQAEVEMLSKIRHCNLVSLIGYCYDGKEMALVYE</sequence>
<dbReference type="SUPFAM" id="SSF56112">
    <property type="entry name" value="Protein kinase-like (PK-like)"/>
    <property type="match status" value="1"/>
</dbReference>
<name>A0AA38T8B6_9ASTR</name>
<comment type="caution">
    <text evidence="9">The sequence shown here is derived from an EMBL/GenBank/DDBJ whole genome shotgun (WGS) entry which is preliminary data.</text>
</comment>
<protein>
    <recommendedName>
        <fullName evidence="8">Protein kinase domain-containing protein</fullName>
    </recommendedName>
</protein>
<dbReference type="PROSITE" id="PS00107">
    <property type="entry name" value="PROTEIN_KINASE_ATP"/>
    <property type="match status" value="1"/>
</dbReference>
<keyword evidence="7" id="KW-0732">Signal</keyword>
<dbReference type="PROSITE" id="PS50011">
    <property type="entry name" value="PROTEIN_KINASE_DOM"/>
    <property type="match status" value="1"/>
</dbReference>
<dbReference type="PANTHER" id="PTHR27003">
    <property type="entry name" value="OS07G0166700 PROTEIN"/>
    <property type="match status" value="1"/>
</dbReference>
<evidence type="ECO:0000256" key="2">
    <source>
        <dbReference type="ARBA" id="ARBA00022679"/>
    </source>
</evidence>
<keyword evidence="3 6" id="KW-0547">Nucleotide-binding</keyword>
<dbReference type="GO" id="GO:0004714">
    <property type="term" value="F:transmembrane receptor protein tyrosine kinase activity"/>
    <property type="evidence" value="ECO:0007669"/>
    <property type="project" value="InterPro"/>
</dbReference>
<dbReference type="InterPro" id="IPR001245">
    <property type="entry name" value="Ser-Thr/Tyr_kinase_cat_dom"/>
</dbReference>
<dbReference type="Gene3D" id="3.30.200.20">
    <property type="entry name" value="Phosphorylase Kinase, domain 1"/>
    <property type="match status" value="1"/>
</dbReference>
<dbReference type="Pfam" id="PF07714">
    <property type="entry name" value="PK_Tyr_Ser-Thr"/>
    <property type="match status" value="1"/>
</dbReference>
<evidence type="ECO:0000256" key="3">
    <source>
        <dbReference type="ARBA" id="ARBA00022741"/>
    </source>
</evidence>
<evidence type="ECO:0000259" key="8">
    <source>
        <dbReference type="PROSITE" id="PS50011"/>
    </source>
</evidence>
<evidence type="ECO:0000256" key="5">
    <source>
        <dbReference type="ARBA" id="ARBA00022840"/>
    </source>
</evidence>
<proteinExistence type="predicted"/>
<feature type="binding site" evidence="6">
    <location>
        <position position="126"/>
    </location>
    <ligand>
        <name>ATP</name>
        <dbReference type="ChEBI" id="CHEBI:30616"/>
    </ligand>
</feature>
<keyword evidence="10" id="KW-1185">Reference proteome</keyword>
<dbReference type="GO" id="GO:0005524">
    <property type="term" value="F:ATP binding"/>
    <property type="evidence" value="ECO:0007669"/>
    <property type="project" value="UniProtKB-UniRule"/>
</dbReference>
<evidence type="ECO:0000313" key="10">
    <source>
        <dbReference type="Proteomes" id="UP001172457"/>
    </source>
</evidence>
<dbReference type="FunFam" id="3.30.200.20:FF:000039">
    <property type="entry name" value="receptor-like protein kinase FERONIA"/>
    <property type="match status" value="1"/>
</dbReference>
<organism evidence="9 10">
    <name type="scientific">Centaurea solstitialis</name>
    <name type="common">yellow star-thistle</name>
    <dbReference type="NCBI Taxonomy" id="347529"/>
    <lineage>
        <taxon>Eukaryota</taxon>
        <taxon>Viridiplantae</taxon>
        <taxon>Streptophyta</taxon>
        <taxon>Embryophyta</taxon>
        <taxon>Tracheophyta</taxon>
        <taxon>Spermatophyta</taxon>
        <taxon>Magnoliopsida</taxon>
        <taxon>eudicotyledons</taxon>
        <taxon>Gunneridae</taxon>
        <taxon>Pentapetalae</taxon>
        <taxon>asterids</taxon>
        <taxon>campanulids</taxon>
        <taxon>Asterales</taxon>
        <taxon>Asteraceae</taxon>
        <taxon>Carduoideae</taxon>
        <taxon>Cardueae</taxon>
        <taxon>Centaureinae</taxon>
        <taxon>Centaurea</taxon>
    </lineage>
</organism>
<dbReference type="InterPro" id="IPR017441">
    <property type="entry name" value="Protein_kinase_ATP_BS"/>
</dbReference>
<dbReference type="EMBL" id="JARYMX010000004">
    <property type="protein sequence ID" value="KAJ9552213.1"/>
    <property type="molecule type" value="Genomic_DNA"/>
</dbReference>
<feature type="chain" id="PRO_5041384968" description="Protein kinase domain-containing protein" evidence="7">
    <location>
        <begin position="21"/>
        <end position="172"/>
    </location>
</feature>
<feature type="signal peptide" evidence="7">
    <location>
        <begin position="1"/>
        <end position="20"/>
    </location>
</feature>
<dbReference type="InterPro" id="IPR000719">
    <property type="entry name" value="Prot_kinase_dom"/>
</dbReference>
<gene>
    <name evidence="9" type="ORF">OSB04_016258</name>
</gene>
<keyword evidence="2" id="KW-0808">Transferase</keyword>
<dbReference type="GO" id="GO:0009506">
    <property type="term" value="C:plasmodesma"/>
    <property type="evidence" value="ECO:0007669"/>
    <property type="project" value="TreeGrafter"/>
</dbReference>